<evidence type="ECO:0000313" key="10">
    <source>
        <dbReference type="EMBL" id="GEC95526.1"/>
    </source>
</evidence>
<dbReference type="GO" id="GO:0005886">
    <property type="term" value="C:plasma membrane"/>
    <property type="evidence" value="ECO:0007669"/>
    <property type="project" value="UniProtKB-SubCell"/>
</dbReference>
<sequence>MPWLMLFIAIVAEVIATSTLKSTEGFTRLWPSVVVVVAYETAFILLSLCLKKIPVGIVYAVWSGVGVALVTLVAWFFLDQPLDAPAIAGLVLIVGGVVVINAFSKTVTE</sequence>
<keyword evidence="3" id="KW-1003">Cell membrane</keyword>
<feature type="transmembrane region" description="Helical" evidence="9">
    <location>
        <begin position="84"/>
        <end position="103"/>
    </location>
</feature>
<evidence type="ECO:0000256" key="4">
    <source>
        <dbReference type="ARBA" id="ARBA00022692"/>
    </source>
</evidence>
<gene>
    <name evidence="10" type="primary">emrE</name>
    <name evidence="10" type="ORF">ZRA01_15990</name>
</gene>
<dbReference type="GO" id="GO:1990961">
    <property type="term" value="P:xenobiotic detoxification by transmembrane export across the plasma membrane"/>
    <property type="evidence" value="ECO:0007669"/>
    <property type="project" value="UniProtKB-ARBA"/>
</dbReference>
<comment type="caution">
    <text evidence="10">The sequence shown here is derived from an EMBL/GenBank/DDBJ whole genome shotgun (WGS) entry which is preliminary data.</text>
</comment>
<dbReference type="FunFam" id="1.10.3730.20:FF:000001">
    <property type="entry name" value="Quaternary ammonium compound resistance transporter SugE"/>
    <property type="match status" value="1"/>
</dbReference>
<feature type="transmembrane region" description="Helical" evidence="9">
    <location>
        <begin position="57"/>
        <end position="78"/>
    </location>
</feature>
<proteinExistence type="inferred from homology"/>
<protein>
    <submittedName>
        <fullName evidence="10">Multidrug transporter</fullName>
    </submittedName>
</protein>
<keyword evidence="2" id="KW-0813">Transport</keyword>
<dbReference type="GO" id="GO:0015220">
    <property type="term" value="F:choline transmembrane transporter activity"/>
    <property type="evidence" value="ECO:0007669"/>
    <property type="project" value="TreeGrafter"/>
</dbReference>
<dbReference type="InterPro" id="IPR037185">
    <property type="entry name" value="EmrE-like"/>
</dbReference>
<keyword evidence="6 9" id="KW-0472">Membrane</keyword>
<comment type="subcellular location">
    <subcellularLocation>
        <location evidence="1 8">Cell membrane</location>
        <topology evidence="1 8">Multi-pass membrane protein</topology>
    </subcellularLocation>
</comment>
<name>A0A4Y4CT66_ZOORA</name>
<comment type="similarity">
    <text evidence="7 8">Belongs to the drug/metabolite transporter (DMT) superfamily. Small multidrug resistance (SMR) (TC 2.A.7.1) family.</text>
</comment>
<keyword evidence="11" id="KW-1185">Reference proteome</keyword>
<organism evidence="10 11">
    <name type="scientific">Zoogloea ramigera</name>
    <dbReference type="NCBI Taxonomy" id="350"/>
    <lineage>
        <taxon>Bacteria</taxon>
        <taxon>Pseudomonadati</taxon>
        <taxon>Pseudomonadota</taxon>
        <taxon>Betaproteobacteria</taxon>
        <taxon>Rhodocyclales</taxon>
        <taxon>Zoogloeaceae</taxon>
        <taxon>Zoogloea</taxon>
    </lineage>
</organism>
<dbReference type="OrthoDB" id="9808638at2"/>
<dbReference type="Pfam" id="PF00893">
    <property type="entry name" value="Multi_Drug_Res"/>
    <property type="match status" value="1"/>
</dbReference>
<dbReference type="GO" id="GO:0015297">
    <property type="term" value="F:antiporter activity"/>
    <property type="evidence" value="ECO:0007669"/>
    <property type="project" value="TreeGrafter"/>
</dbReference>
<reference evidence="10 11" key="1">
    <citation type="submission" date="2019-06" db="EMBL/GenBank/DDBJ databases">
        <title>Whole genome shotgun sequence of Zoogloea ramigera NBRC 15342.</title>
        <authorList>
            <person name="Hosoyama A."/>
            <person name="Uohara A."/>
            <person name="Ohji S."/>
            <person name="Ichikawa N."/>
        </authorList>
    </citation>
    <scope>NUCLEOTIDE SEQUENCE [LARGE SCALE GENOMIC DNA]</scope>
    <source>
        <strain evidence="10 11">NBRC 15342</strain>
    </source>
</reference>
<evidence type="ECO:0000256" key="5">
    <source>
        <dbReference type="ARBA" id="ARBA00022989"/>
    </source>
</evidence>
<dbReference type="InterPro" id="IPR000390">
    <property type="entry name" value="Small_drug/metabolite_transptr"/>
</dbReference>
<dbReference type="EMBL" id="BJNV01000022">
    <property type="protein sequence ID" value="GEC95526.1"/>
    <property type="molecule type" value="Genomic_DNA"/>
</dbReference>
<evidence type="ECO:0000313" key="11">
    <source>
        <dbReference type="Proteomes" id="UP000318422"/>
    </source>
</evidence>
<feature type="transmembrane region" description="Helical" evidence="9">
    <location>
        <begin position="32"/>
        <end position="50"/>
    </location>
</feature>
<dbReference type="SUPFAM" id="SSF103481">
    <property type="entry name" value="Multidrug resistance efflux transporter EmrE"/>
    <property type="match status" value="1"/>
</dbReference>
<evidence type="ECO:0000256" key="6">
    <source>
        <dbReference type="ARBA" id="ARBA00023136"/>
    </source>
</evidence>
<dbReference type="GO" id="GO:0015199">
    <property type="term" value="F:amino-acid betaine transmembrane transporter activity"/>
    <property type="evidence" value="ECO:0007669"/>
    <property type="project" value="TreeGrafter"/>
</dbReference>
<evidence type="ECO:0000256" key="1">
    <source>
        <dbReference type="ARBA" id="ARBA00004651"/>
    </source>
</evidence>
<accession>A0A4Y4CT66</accession>
<keyword evidence="5 9" id="KW-1133">Transmembrane helix</keyword>
<dbReference type="Proteomes" id="UP000318422">
    <property type="component" value="Unassembled WGS sequence"/>
</dbReference>
<evidence type="ECO:0000256" key="2">
    <source>
        <dbReference type="ARBA" id="ARBA00022448"/>
    </source>
</evidence>
<evidence type="ECO:0000256" key="7">
    <source>
        <dbReference type="ARBA" id="ARBA00038032"/>
    </source>
</evidence>
<evidence type="ECO:0000256" key="8">
    <source>
        <dbReference type="RuleBase" id="RU003942"/>
    </source>
</evidence>
<dbReference type="AlphaFoldDB" id="A0A4Y4CT66"/>
<dbReference type="PANTHER" id="PTHR30561">
    <property type="entry name" value="SMR FAMILY PROTON-DEPENDENT DRUG EFFLUX TRANSPORTER SUGE"/>
    <property type="match status" value="1"/>
</dbReference>
<evidence type="ECO:0000256" key="9">
    <source>
        <dbReference type="SAM" id="Phobius"/>
    </source>
</evidence>
<dbReference type="Gene3D" id="1.10.3730.20">
    <property type="match status" value="1"/>
</dbReference>
<evidence type="ECO:0000256" key="3">
    <source>
        <dbReference type="ARBA" id="ARBA00022475"/>
    </source>
</evidence>
<dbReference type="GO" id="GO:0031460">
    <property type="term" value="P:glycine betaine transport"/>
    <property type="evidence" value="ECO:0007669"/>
    <property type="project" value="TreeGrafter"/>
</dbReference>
<keyword evidence="4 8" id="KW-0812">Transmembrane</keyword>
<dbReference type="RefSeq" id="WP_141351091.1">
    <property type="nucleotide sequence ID" value="NZ_BJNV01000022.1"/>
</dbReference>
<dbReference type="PANTHER" id="PTHR30561:SF1">
    <property type="entry name" value="MULTIDRUG TRANSPORTER EMRE"/>
    <property type="match status" value="1"/>
</dbReference>
<dbReference type="InterPro" id="IPR045324">
    <property type="entry name" value="Small_multidrug_res"/>
</dbReference>